<protein>
    <submittedName>
        <fullName evidence="1">Uncharacterized protein</fullName>
    </submittedName>
</protein>
<accession>A0A7J6XCR1</accession>
<dbReference type="OrthoDB" id="194139at2759"/>
<name>A0A7J6XCR1_THATH</name>
<evidence type="ECO:0000313" key="1">
    <source>
        <dbReference type="EMBL" id="KAF5206718.1"/>
    </source>
</evidence>
<comment type="caution">
    <text evidence="1">The sequence shown here is derived from an EMBL/GenBank/DDBJ whole genome shotgun (WGS) entry which is preliminary data.</text>
</comment>
<dbReference type="Gene3D" id="1.25.40.570">
    <property type="match status" value="1"/>
</dbReference>
<organism evidence="1 2">
    <name type="scientific">Thalictrum thalictroides</name>
    <name type="common">Rue-anemone</name>
    <name type="synonym">Anemone thalictroides</name>
    <dbReference type="NCBI Taxonomy" id="46969"/>
    <lineage>
        <taxon>Eukaryota</taxon>
        <taxon>Viridiplantae</taxon>
        <taxon>Streptophyta</taxon>
        <taxon>Embryophyta</taxon>
        <taxon>Tracheophyta</taxon>
        <taxon>Spermatophyta</taxon>
        <taxon>Magnoliopsida</taxon>
        <taxon>Ranunculales</taxon>
        <taxon>Ranunculaceae</taxon>
        <taxon>Thalictroideae</taxon>
        <taxon>Thalictrum</taxon>
    </lineage>
</organism>
<dbReference type="AlphaFoldDB" id="A0A7J6XCR1"/>
<proteinExistence type="predicted"/>
<dbReference type="EMBL" id="JABWDY010002327">
    <property type="protein sequence ID" value="KAF5206718.1"/>
    <property type="molecule type" value="Genomic_DNA"/>
</dbReference>
<sequence>MIVPLELLVGWSIFQSHVNVRLDSIIGATFPDKWINCSNYDGKHFPSNPQFHIHTSWVHKCVWKMHMAERQWEEAATDFFEDFKSYDEAANQRRIRITGGQYL</sequence>
<dbReference type="Proteomes" id="UP000554482">
    <property type="component" value="Unassembled WGS sequence"/>
</dbReference>
<gene>
    <name evidence="1" type="ORF">FRX31_003695</name>
</gene>
<evidence type="ECO:0000313" key="2">
    <source>
        <dbReference type="Proteomes" id="UP000554482"/>
    </source>
</evidence>
<reference evidence="1 2" key="1">
    <citation type="submission" date="2020-06" db="EMBL/GenBank/DDBJ databases">
        <title>Transcriptomic and genomic resources for Thalictrum thalictroides and T. hernandezii: Facilitating candidate gene discovery in an emerging model plant lineage.</title>
        <authorList>
            <person name="Arias T."/>
            <person name="Riano-Pachon D.M."/>
            <person name="Di Stilio V.S."/>
        </authorList>
    </citation>
    <scope>NUCLEOTIDE SEQUENCE [LARGE SCALE GENOMIC DNA]</scope>
    <source>
        <strain evidence="2">cv. WT478/WT964</strain>
        <tissue evidence="1">Leaves</tissue>
    </source>
</reference>
<keyword evidence="2" id="KW-1185">Reference proteome</keyword>